<organism evidence="1 2">
    <name type="scientific">Pseudomonas citronellolis</name>
    <dbReference type="NCBI Taxonomy" id="53408"/>
    <lineage>
        <taxon>Bacteria</taxon>
        <taxon>Pseudomonadati</taxon>
        <taxon>Pseudomonadota</taxon>
        <taxon>Gammaproteobacteria</taxon>
        <taxon>Pseudomonadales</taxon>
        <taxon>Pseudomonadaceae</taxon>
        <taxon>Pseudomonas</taxon>
    </lineage>
</organism>
<dbReference type="EMBL" id="CP015878">
    <property type="protein sequence ID" value="ANI14780.1"/>
    <property type="molecule type" value="Genomic_DNA"/>
</dbReference>
<evidence type="ECO:0000313" key="2">
    <source>
        <dbReference type="Proteomes" id="UP000077748"/>
    </source>
</evidence>
<proteinExistence type="predicted"/>
<dbReference type="RefSeq" id="WP_064582821.1">
    <property type="nucleotide sequence ID" value="NZ_CP015878.1"/>
</dbReference>
<evidence type="ECO:0000313" key="1">
    <source>
        <dbReference type="EMBL" id="ANI14780.1"/>
    </source>
</evidence>
<protein>
    <submittedName>
        <fullName evidence="1">Uncharacterized protein</fullName>
    </submittedName>
</protein>
<accession>A0A1A9KCH3</accession>
<gene>
    <name evidence="1" type="ORF">A9C11_12625</name>
</gene>
<dbReference type="AlphaFoldDB" id="A0A1A9KCH3"/>
<sequence length="134" mass="14590">MGQTDPTALLEEVPQQLLHDVQRQLARILGAHFTATLAGSGGRTGASHYHLAIRHAPSGLSVEHQGTVAPPFIEELFALAWRMKAMLESAELQRLDKPGPVRRLAWISELVCPAELQKVAASLYPSARVLLPRG</sequence>
<reference evidence="1 2" key="1">
    <citation type="submission" date="2016-05" db="EMBL/GenBank/DDBJ databases">
        <title>Genome Sequence of Pseudomonas citronellolis Strain SJTE-3, an Estrogens and Persistent Organic Pollutants degradation strain.</title>
        <authorList>
            <person name="Liang R."/>
        </authorList>
    </citation>
    <scope>NUCLEOTIDE SEQUENCE [LARGE SCALE GENOMIC DNA]</scope>
    <source>
        <strain evidence="1 2">SJTE-3</strain>
    </source>
</reference>
<name>A0A1A9KCH3_9PSED</name>
<dbReference type="Proteomes" id="UP000077748">
    <property type="component" value="Chromosome"/>
</dbReference>